<dbReference type="NCBIfam" id="TIGR02283">
    <property type="entry name" value="MltB_2"/>
    <property type="match status" value="1"/>
</dbReference>
<dbReference type="GO" id="GO:0008933">
    <property type="term" value="F:peptidoglycan lytic transglycosylase activity"/>
    <property type="evidence" value="ECO:0007669"/>
    <property type="project" value="TreeGrafter"/>
</dbReference>
<dbReference type="PANTHER" id="PTHR30163:SF8">
    <property type="entry name" value="LYTIC MUREIN TRANSGLYCOSYLASE"/>
    <property type="match status" value="1"/>
</dbReference>
<dbReference type="Proteomes" id="UP000265916">
    <property type="component" value="Unassembled WGS sequence"/>
</dbReference>
<name>A0A3A1YIS9_9GAMM</name>
<feature type="region of interest" description="Disordered" evidence="1">
    <location>
        <begin position="116"/>
        <end position="147"/>
    </location>
</feature>
<feature type="chain" id="PRO_5017311813" description="Transglycosylase SLT domain-containing protein" evidence="2">
    <location>
        <begin position="32"/>
        <end position="431"/>
    </location>
</feature>
<dbReference type="PROSITE" id="PS51257">
    <property type="entry name" value="PROKAR_LIPOPROTEIN"/>
    <property type="match status" value="1"/>
</dbReference>
<feature type="domain" description="Transglycosylase SLT" evidence="3">
    <location>
        <begin position="79"/>
        <end position="406"/>
    </location>
</feature>
<dbReference type="Gene3D" id="1.10.530.10">
    <property type="match status" value="1"/>
</dbReference>
<dbReference type="RefSeq" id="WP_119531637.1">
    <property type="nucleotide sequence ID" value="NZ_JBHSSP010000032.1"/>
</dbReference>
<evidence type="ECO:0000313" key="4">
    <source>
        <dbReference type="EMBL" id="RIY37169.1"/>
    </source>
</evidence>
<feature type="compositionally biased region" description="Basic and acidic residues" evidence="1">
    <location>
        <begin position="116"/>
        <end position="134"/>
    </location>
</feature>
<dbReference type="Pfam" id="PF13406">
    <property type="entry name" value="SLT_2"/>
    <property type="match status" value="1"/>
</dbReference>
<dbReference type="Gene3D" id="1.10.8.350">
    <property type="entry name" value="Bacterial muramidase"/>
    <property type="match status" value="1"/>
</dbReference>
<dbReference type="InterPro" id="IPR031304">
    <property type="entry name" value="SLT_2"/>
</dbReference>
<dbReference type="InterPro" id="IPR011970">
    <property type="entry name" value="MltB_2"/>
</dbReference>
<dbReference type="GO" id="GO:0009253">
    <property type="term" value="P:peptidoglycan catabolic process"/>
    <property type="evidence" value="ECO:0007669"/>
    <property type="project" value="TreeGrafter"/>
</dbReference>
<keyword evidence="5" id="KW-1185">Reference proteome</keyword>
<keyword evidence="2" id="KW-0732">Signal</keyword>
<evidence type="ECO:0000259" key="3">
    <source>
        <dbReference type="Pfam" id="PF13406"/>
    </source>
</evidence>
<feature type="signal peptide" evidence="2">
    <location>
        <begin position="1"/>
        <end position="31"/>
    </location>
</feature>
<dbReference type="EMBL" id="NRJG01000092">
    <property type="protein sequence ID" value="RIY37169.1"/>
    <property type="molecule type" value="Genomic_DNA"/>
</dbReference>
<evidence type="ECO:0000313" key="5">
    <source>
        <dbReference type="Proteomes" id="UP000265916"/>
    </source>
</evidence>
<comment type="caution">
    <text evidence="4">The sequence shown here is derived from an EMBL/GenBank/DDBJ whole genome shotgun (WGS) entry which is preliminary data.</text>
</comment>
<evidence type="ECO:0000256" key="2">
    <source>
        <dbReference type="SAM" id="SignalP"/>
    </source>
</evidence>
<accession>A0A3A1YIS9</accession>
<protein>
    <recommendedName>
        <fullName evidence="3">Transglycosylase SLT domain-containing protein</fullName>
    </recommendedName>
</protein>
<reference evidence="4 5" key="1">
    <citation type="submission" date="2017-08" db="EMBL/GenBank/DDBJ databases">
        <title>Reclassification of Bisgaard taxon 37 and 44.</title>
        <authorList>
            <person name="Christensen H."/>
        </authorList>
    </citation>
    <scope>NUCLEOTIDE SEQUENCE [LARGE SCALE GENOMIC DNA]</scope>
    <source>
        <strain evidence="4 5">111</strain>
    </source>
</reference>
<dbReference type="OrthoDB" id="9772911at2"/>
<dbReference type="PANTHER" id="PTHR30163">
    <property type="entry name" value="MEMBRANE-BOUND LYTIC MUREIN TRANSGLYCOSYLASE B"/>
    <property type="match status" value="1"/>
</dbReference>
<evidence type="ECO:0000256" key="1">
    <source>
        <dbReference type="SAM" id="MobiDB-lite"/>
    </source>
</evidence>
<proteinExistence type="predicted"/>
<dbReference type="SUPFAM" id="SSF53955">
    <property type="entry name" value="Lysozyme-like"/>
    <property type="match status" value="1"/>
</dbReference>
<sequence>MLIKPVMLKKISTNVAVALSCLSLWACAANADNPNTSLNTKNPYAHNGKIPLALTVPLTTDNTPRTEIPYMENAENWDEFVAFLIAQAKAQGFDQQVLNQLKTLTFNPRVVRADRNQYERITERNKSTSKDTSKDTTATQPAKPLTPKEASLMRNYLNMHISQAKVNRAVALLKNYKPVLDKISAKYGVPSEVIVGLWGMESNFGRTQGSYNLLDTLASLAYEGRRRVYFTREFFNALRVMEINGFNKDDMKSSWAGAVGQIQFMPTSYLTYGADGNDDGVINIWLSVIDSFASIANYLHKEGWNKDLPWGIKVDMSFADYLGKYKDYIGITKESRTLSEWKKLGIVTSANQPYMVNADKIKANTQFWLVVPVNEPKQAYLVSNNFKVYMHWNRSVYFAYANGTFANLINQTYHNDVSIAPQEAPVNNAKQ</sequence>
<dbReference type="CDD" id="cd13399">
    <property type="entry name" value="Slt35-like"/>
    <property type="match status" value="1"/>
</dbReference>
<gene>
    <name evidence="4" type="ORF">CKF58_05110</name>
</gene>
<organism evidence="4 5">
    <name type="scientific">Psittacicella hinzii</name>
    <dbReference type="NCBI Taxonomy" id="2028575"/>
    <lineage>
        <taxon>Bacteria</taxon>
        <taxon>Pseudomonadati</taxon>
        <taxon>Pseudomonadota</taxon>
        <taxon>Gammaproteobacteria</taxon>
        <taxon>Pasteurellales</taxon>
        <taxon>Psittacicellaceae</taxon>
        <taxon>Psittacicella</taxon>
    </lineage>
</organism>
<dbReference type="AlphaFoldDB" id="A0A3A1YIS9"/>
<dbReference type="InterPro" id="IPR023346">
    <property type="entry name" value="Lysozyme-like_dom_sf"/>
</dbReference>
<dbReference type="InterPro" id="IPR043426">
    <property type="entry name" value="MltB-like"/>
</dbReference>